<evidence type="ECO:0000313" key="4">
    <source>
        <dbReference type="Proteomes" id="UP000245845"/>
    </source>
</evidence>
<comment type="caution">
    <text evidence="3">The sequence shown here is derived from an EMBL/GenBank/DDBJ whole genome shotgun (WGS) entry which is preliminary data.</text>
</comment>
<proteinExistence type="predicted"/>
<dbReference type="InterPro" id="IPR012495">
    <property type="entry name" value="TadE-like_dom"/>
</dbReference>
<evidence type="ECO:0000259" key="2">
    <source>
        <dbReference type="Pfam" id="PF07811"/>
    </source>
</evidence>
<dbReference type="AlphaFoldDB" id="A0A2Y9BKT6"/>
<keyword evidence="1" id="KW-0812">Transmembrane</keyword>
<sequence>MNEKMRRIRIKAPATNGLRGSVTVEMAYILPTVIMIFLLIVYTVFYYHDKNILNAAAGETAVLGAQLERQRGKEGTDLQNFYRERTDGKLILLHLTGVNITKSKKQVEIQAYAQKGRMRVSVVQRAVITKAEEKIRLKRKLEALGGKGVDK</sequence>
<name>A0A2Y9BKT6_9FIRM</name>
<dbReference type="RefSeq" id="WP_109733337.1">
    <property type="nucleotide sequence ID" value="NZ_BAAACK010000022.1"/>
</dbReference>
<evidence type="ECO:0000256" key="1">
    <source>
        <dbReference type="SAM" id="Phobius"/>
    </source>
</evidence>
<organism evidence="3 4">
    <name type="scientific">Faecalicatena orotica</name>
    <dbReference type="NCBI Taxonomy" id="1544"/>
    <lineage>
        <taxon>Bacteria</taxon>
        <taxon>Bacillati</taxon>
        <taxon>Bacillota</taxon>
        <taxon>Clostridia</taxon>
        <taxon>Lachnospirales</taxon>
        <taxon>Lachnospiraceae</taxon>
        <taxon>Faecalicatena</taxon>
    </lineage>
</organism>
<dbReference type="OrthoDB" id="2068116at2"/>
<accession>A0A2Y9BKT6</accession>
<dbReference type="Proteomes" id="UP000245845">
    <property type="component" value="Unassembled WGS sequence"/>
</dbReference>
<gene>
    <name evidence="3" type="ORF">A8806_116133</name>
</gene>
<keyword evidence="1" id="KW-1133">Transmembrane helix</keyword>
<keyword evidence="4" id="KW-1185">Reference proteome</keyword>
<protein>
    <submittedName>
        <fullName evidence="3">TadE-like protein</fullName>
    </submittedName>
</protein>
<feature type="domain" description="TadE-like" evidence="2">
    <location>
        <begin position="20"/>
        <end position="61"/>
    </location>
</feature>
<evidence type="ECO:0000313" key="3">
    <source>
        <dbReference type="EMBL" id="PWJ22956.1"/>
    </source>
</evidence>
<feature type="transmembrane region" description="Helical" evidence="1">
    <location>
        <begin position="27"/>
        <end position="47"/>
    </location>
</feature>
<dbReference type="EMBL" id="QGDL01000016">
    <property type="protein sequence ID" value="PWJ22956.1"/>
    <property type="molecule type" value="Genomic_DNA"/>
</dbReference>
<keyword evidence="1" id="KW-0472">Membrane</keyword>
<dbReference type="Pfam" id="PF07811">
    <property type="entry name" value="TadE"/>
    <property type="match status" value="1"/>
</dbReference>
<reference evidence="3 4" key="1">
    <citation type="submission" date="2018-05" db="EMBL/GenBank/DDBJ databases">
        <title>The Hungate 1000. A catalogue of reference genomes from the rumen microbiome.</title>
        <authorList>
            <person name="Kelly W."/>
        </authorList>
    </citation>
    <scope>NUCLEOTIDE SEQUENCE [LARGE SCALE GENOMIC DNA]</scope>
    <source>
        <strain evidence="3 4">NLAE-zl-C242</strain>
    </source>
</reference>